<reference evidence="1 2" key="1">
    <citation type="journal article" date="2018" name="Mol. Biol. Evol.">
        <title>Broad Genomic Sampling Reveals a Smut Pathogenic Ancestry of the Fungal Clade Ustilaginomycotina.</title>
        <authorList>
            <person name="Kijpornyongpan T."/>
            <person name="Mondo S.J."/>
            <person name="Barry K."/>
            <person name="Sandor L."/>
            <person name="Lee J."/>
            <person name="Lipzen A."/>
            <person name="Pangilinan J."/>
            <person name="LaButti K."/>
            <person name="Hainaut M."/>
            <person name="Henrissat B."/>
            <person name="Grigoriev I.V."/>
            <person name="Spatafora J.W."/>
            <person name="Aime M.C."/>
        </authorList>
    </citation>
    <scope>NUCLEOTIDE SEQUENCE [LARGE SCALE GENOMIC DNA]</scope>
    <source>
        <strain evidence="1 2">SA 807</strain>
    </source>
</reference>
<protein>
    <submittedName>
        <fullName evidence="1">Acetyl-CoA synthetase-like protein</fullName>
    </submittedName>
</protein>
<name>A0ACD0NN53_9BASI</name>
<accession>A0ACD0NN53</accession>
<feature type="non-terminal residue" evidence="1">
    <location>
        <position position="288"/>
    </location>
</feature>
<proteinExistence type="predicted"/>
<sequence>LAIYSQNQHDYLAAVLGTLMAGGQVALCNPSYRPEELSRNLAMVGARAILASVASLERAQEAVEMNRREREEEIGLFVFEEGHERSWEGLLLRKGERRAGDGARALERVVIHPLEDTAIVCFSSGTSGPPKAVELTHSNLVANVIQATFLLLDRMNEPLFDEGDWYAAGGSKKVVDAGSKLSSEFHIDVLPCFHCYGLLVSMVAIHTCTPRVVLPRFELELFLKSVQDHRITFCFVVPPILLALARSPLVEGYDISSLTRVASGAASLPSELCQEVRKRLGILSTDGY</sequence>
<gene>
    <name evidence="1" type="ORF">IE53DRAFT_296918</name>
</gene>
<evidence type="ECO:0000313" key="2">
    <source>
        <dbReference type="Proteomes" id="UP000245626"/>
    </source>
</evidence>
<dbReference type="EMBL" id="KZ820502">
    <property type="protein sequence ID" value="PWN47212.1"/>
    <property type="molecule type" value="Genomic_DNA"/>
</dbReference>
<evidence type="ECO:0000313" key="1">
    <source>
        <dbReference type="EMBL" id="PWN47212.1"/>
    </source>
</evidence>
<feature type="non-terminal residue" evidence="1">
    <location>
        <position position="1"/>
    </location>
</feature>
<keyword evidence="2" id="KW-1185">Reference proteome</keyword>
<organism evidence="1 2">
    <name type="scientific">Violaceomyces palustris</name>
    <dbReference type="NCBI Taxonomy" id="1673888"/>
    <lineage>
        <taxon>Eukaryota</taxon>
        <taxon>Fungi</taxon>
        <taxon>Dikarya</taxon>
        <taxon>Basidiomycota</taxon>
        <taxon>Ustilaginomycotina</taxon>
        <taxon>Ustilaginomycetes</taxon>
        <taxon>Violaceomycetales</taxon>
        <taxon>Violaceomycetaceae</taxon>
        <taxon>Violaceomyces</taxon>
    </lineage>
</organism>
<dbReference type="Proteomes" id="UP000245626">
    <property type="component" value="Unassembled WGS sequence"/>
</dbReference>